<evidence type="ECO:0000256" key="1">
    <source>
        <dbReference type="SAM" id="MobiDB-lite"/>
    </source>
</evidence>
<organism evidence="3 4">
    <name type="scientific">Muraenolepis orangiensis</name>
    <name type="common">Patagonian moray cod</name>
    <dbReference type="NCBI Taxonomy" id="630683"/>
    <lineage>
        <taxon>Eukaryota</taxon>
        <taxon>Metazoa</taxon>
        <taxon>Chordata</taxon>
        <taxon>Craniata</taxon>
        <taxon>Vertebrata</taxon>
        <taxon>Euteleostomi</taxon>
        <taxon>Actinopterygii</taxon>
        <taxon>Neopterygii</taxon>
        <taxon>Teleostei</taxon>
        <taxon>Neoteleostei</taxon>
        <taxon>Acanthomorphata</taxon>
        <taxon>Zeiogadaria</taxon>
        <taxon>Gadariae</taxon>
        <taxon>Gadiformes</taxon>
        <taxon>Muraenolepidoidei</taxon>
        <taxon>Muraenolepididae</taxon>
        <taxon>Muraenolepis</taxon>
    </lineage>
</organism>
<accession>A0A9Q0I9L5</accession>
<comment type="caution">
    <text evidence="3">The sequence shown here is derived from an EMBL/GenBank/DDBJ whole genome shotgun (WGS) entry which is preliminary data.</text>
</comment>
<proteinExistence type="predicted"/>
<evidence type="ECO:0000313" key="4">
    <source>
        <dbReference type="Proteomes" id="UP001148018"/>
    </source>
</evidence>
<dbReference type="OrthoDB" id="10012075at2759"/>
<evidence type="ECO:0000313" key="3">
    <source>
        <dbReference type="EMBL" id="KAJ3589858.1"/>
    </source>
</evidence>
<feature type="domain" description="Ig-like" evidence="2">
    <location>
        <begin position="37"/>
        <end position="71"/>
    </location>
</feature>
<feature type="region of interest" description="Disordered" evidence="1">
    <location>
        <begin position="93"/>
        <end position="114"/>
    </location>
</feature>
<dbReference type="PROSITE" id="PS50835">
    <property type="entry name" value="IG_LIKE"/>
    <property type="match status" value="1"/>
</dbReference>
<gene>
    <name evidence="3" type="ORF">NHX12_010699</name>
</gene>
<protein>
    <recommendedName>
        <fullName evidence="2">Ig-like domain-containing protein</fullName>
    </recommendedName>
</protein>
<dbReference type="InterPro" id="IPR013098">
    <property type="entry name" value="Ig_I-set"/>
</dbReference>
<dbReference type="SUPFAM" id="SSF48726">
    <property type="entry name" value="Immunoglobulin"/>
    <property type="match status" value="1"/>
</dbReference>
<dbReference type="InterPro" id="IPR013783">
    <property type="entry name" value="Ig-like_fold"/>
</dbReference>
<reference evidence="3" key="1">
    <citation type="submission" date="2022-07" db="EMBL/GenBank/DDBJ databases">
        <title>Chromosome-level genome of Muraenolepis orangiensis.</title>
        <authorList>
            <person name="Kim J."/>
        </authorList>
    </citation>
    <scope>NUCLEOTIDE SEQUENCE</scope>
    <source>
        <strain evidence="3">KU_S4_2022</strain>
        <tissue evidence="3">Muscle</tissue>
    </source>
</reference>
<name>A0A9Q0I9L5_9TELE</name>
<sequence length="114" mass="12631">MESSGKRIIIIQVFVWFDRVLMSAYTALKYSSSYRVPARITNISRDVAVNEGSNVNLMCLAIGRPEASVVWKHHTVRGAQCLMSQSVTARRQKARSLNDEATGSGSGERETLRG</sequence>
<evidence type="ECO:0000259" key="2">
    <source>
        <dbReference type="PROSITE" id="PS50835"/>
    </source>
</evidence>
<dbReference type="EMBL" id="JANIIK010000115">
    <property type="protein sequence ID" value="KAJ3589858.1"/>
    <property type="molecule type" value="Genomic_DNA"/>
</dbReference>
<dbReference type="InterPro" id="IPR036179">
    <property type="entry name" value="Ig-like_dom_sf"/>
</dbReference>
<dbReference type="AlphaFoldDB" id="A0A9Q0I9L5"/>
<dbReference type="Proteomes" id="UP001148018">
    <property type="component" value="Unassembled WGS sequence"/>
</dbReference>
<dbReference type="InterPro" id="IPR007110">
    <property type="entry name" value="Ig-like_dom"/>
</dbReference>
<dbReference type="Gene3D" id="2.60.40.10">
    <property type="entry name" value="Immunoglobulins"/>
    <property type="match status" value="1"/>
</dbReference>
<dbReference type="Pfam" id="PF07679">
    <property type="entry name" value="I-set"/>
    <property type="match status" value="1"/>
</dbReference>
<keyword evidence="4" id="KW-1185">Reference proteome</keyword>